<keyword evidence="2 6" id="KW-0378">Hydrolase</keyword>
<dbReference type="Proteomes" id="UP001497444">
    <property type="component" value="Chromosome 14"/>
</dbReference>
<comment type="subcellular location">
    <subcellularLocation>
        <location evidence="6">Secreted</location>
        <location evidence="6">Cell wall</location>
    </subcellularLocation>
    <subcellularLocation>
        <location evidence="6">Secreted</location>
        <location evidence="6">Extracellular space</location>
        <location evidence="6">Apoplast</location>
    </subcellularLocation>
</comment>
<dbReference type="PANTHER" id="PTHR31062">
    <property type="entry name" value="XYLOGLUCAN ENDOTRANSGLUCOSYLASE/HYDROLASE PROTEIN 8-RELATED"/>
    <property type="match status" value="1"/>
</dbReference>
<comment type="function">
    <text evidence="6">Catalyzes xyloglucan endohydrolysis (XEH) and/or endotransglycosylation (XET). Cleaves and religates xyloglucan polymers, an essential constituent of the primary cell wall, and thereby participates in cell wall construction of growing tissues.</text>
</comment>
<sequence>MAGMGFKGIRGLVPFLGLIVVFLVLLAVEDVVDAACFPAVRFNENYETSSDAAHTRVLDGGTAVNLVLDQLSAATFGSRGLYLFGAMGINIKLVPRNSAGTVTAYYFSSSGDHHDELDFEFLGNVSGQTYVLQTNVFAKGVGGREQRISLWFDPTADFHRYSYSAFGPTTIFLPPSIEWREVPDQLGSGAIRSIVPCIQTRRMRGYGPGAAGPLNAWWNARRFQYLTRQQIAALKYVRRKYVGYDYCSDRIRYPIIPPECVKNWYGL</sequence>
<comment type="PTM">
    <text evidence="6">Contains at least one intrachain disulfide bond essential for its enzymatic activity.</text>
</comment>
<dbReference type="EC" id="2.4.1.207" evidence="6"/>
<evidence type="ECO:0000256" key="4">
    <source>
        <dbReference type="ARBA" id="ARBA00023180"/>
    </source>
</evidence>
<reference evidence="8" key="1">
    <citation type="submission" date="2024-02" db="EMBL/GenBank/DDBJ databases">
        <authorList>
            <consortium name="ELIXIR-Norway"/>
            <consortium name="Elixir Norway"/>
        </authorList>
    </citation>
    <scope>NUCLEOTIDE SEQUENCE</scope>
</reference>
<evidence type="ECO:0000313" key="8">
    <source>
        <dbReference type="EMBL" id="CAK9262259.1"/>
    </source>
</evidence>
<dbReference type="Pfam" id="PF06955">
    <property type="entry name" value="XET_C"/>
    <property type="match status" value="1"/>
</dbReference>
<evidence type="ECO:0000256" key="6">
    <source>
        <dbReference type="RuleBase" id="RU361120"/>
    </source>
</evidence>
<dbReference type="EMBL" id="OZ020109">
    <property type="protein sequence ID" value="CAK9262259.1"/>
    <property type="molecule type" value="Genomic_DNA"/>
</dbReference>
<dbReference type="InterPro" id="IPR016455">
    <property type="entry name" value="XTH"/>
</dbReference>
<evidence type="ECO:0000256" key="1">
    <source>
        <dbReference type="ARBA" id="ARBA00022679"/>
    </source>
</evidence>
<dbReference type="InterPro" id="IPR000757">
    <property type="entry name" value="Beta-glucanase-like"/>
</dbReference>
<accession>A0ABP0W6V7</accession>
<dbReference type="PIRSF" id="PIRSF005604">
    <property type="entry name" value="XET"/>
    <property type="match status" value="1"/>
</dbReference>
<feature type="signal peptide" evidence="6">
    <location>
        <begin position="1"/>
        <end position="34"/>
    </location>
</feature>
<dbReference type="Gene3D" id="2.60.120.200">
    <property type="match status" value="2"/>
</dbReference>
<evidence type="ECO:0000259" key="7">
    <source>
        <dbReference type="PROSITE" id="PS51762"/>
    </source>
</evidence>
<dbReference type="Pfam" id="PF00722">
    <property type="entry name" value="Glyco_hydro_16"/>
    <property type="match status" value="1"/>
</dbReference>
<keyword evidence="9" id="KW-1185">Reference proteome</keyword>
<evidence type="ECO:0000313" key="9">
    <source>
        <dbReference type="Proteomes" id="UP001497444"/>
    </source>
</evidence>
<comment type="similarity">
    <text evidence="6">Belongs to the glycosyl hydrolase 16 family.</text>
</comment>
<organism evidence="8 9">
    <name type="scientific">Sphagnum jensenii</name>
    <dbReference type="NCBI Taxonomy" id="128206"/>
    <lineage>
        <taxon>Eukaryota</taxon>
        <taxon>Viridiplantae</taxon>
        <taxon>Streptophyta</taxon>
        <taxon>Embryophyta</taxon>
        <taxon>Bryophyta</taxon>
        <taxon>Sphagnophytina</taxon>
        <taxon>Sphagnopsida</taxon>
        <taxon>Sphagnales</taxon>
        <taxon>Sphagnaceae</taxon>
        <taxon>Sphagnum</taxon>
    </lineage>
</organism>
<dbReference type="InterPro" id="IPR044791">
    <property type="entry name" value="Beta-glucanase/XTH"/>
</dbReference>
<feature type="domain" description="GH16" evidence="7">
    <location>
        <begin position="30"/>
        <end position="259"/>
    </location>
</feature>
<protein>
    <recommendedName>
        <fullName evidence="6">Xyloglucan endotransglucosylase/hydrolase</fullName>
        <ecNumber evidence="6">2.4.1.207</ecNumber>
    </recommendedName>
</protein>
<keyword evidence="6" id="KW-0964">Secreted</keyword>
<gene>
    <name evidence="8" type="ORF">CSSPJE1EN1_LOCUS7737</name>
</gene>
<feature type="chain" id="PRO_5045000968" description="Xyloglucan endotransglucosylase/hydrolase" evidence="6">
    <location>
        <begin position="35"/>
        <end position="267"/>
    </location>
</feature>
<dbReference type="PROSITE" id="PS51762">
    <property type="entry name" value="GH16_2"/>
    <property type="match status" value="1"/>
</dbReference>
<keyword evidence="6" id="KW-0961">Cell wall biogenesis/degradation</keyword>
<keyword evidence="3" id="KW-1015">Disulfide bond</keyword>
<dbReference type="InterPro" id="IPR010713">
    <property type="entry name" value="XET_C"/>
</dbReference>
<evidence type="ECO:0000256" key="5">
    <source>
        <dbReference type="ARBA" id="ARBA00023295"/>
    </source>
</evidence>
<evidence type="ECO:0000256" key="3">
    <source>
        <dbReference type="ARBA" id="ARBA00023157"/>
    </source>
</evidence>
<evidence type="ECO:0000256" key="2">
    <source>
        <dbReference type="ARBA" id="ARBA00022801"/>
    </source>
</evidence>
<keyword evidence="6" id="KW-0052">Apoplast</keyword>
<proteinExistence type="inferred from homology"/>
<dbReference type="InterPro" id="IPR013320">
    <property type="entry name" value="ConA-like_dom_sf"/>
</dbReference>
<dbReference type="SUPFAM" id="SSF49899">
    <property type="entry name" value="Concanavalin A-like lectins/glucanases"/>
    <property type="match status" value="1"/>
</dbReference>
<keyword evidence="6" id="KW-0732">Signal</keyword>
<keyword evidence="4" id="KW-0325">Glycoprotein</keyword>
<keyword evidence="1 6" id="KW-0808">Transferase</keyword>
<keyword evidence="6" id="KW-0134">Cell wall</keyword>
<name>A0ABP0W6V7_9BRYO</name>
<dbReference type="InterPro" id="IPR008263">
    <property type="entry name" value="GH16_AS"/>
</dbReference>
<keyword evidence="5 6" id="KW-0326">Glycosidase</keyword>
<dbReference type="PROSITE" id="PS01034">
    <property type="entry name" value="GH16_1"/>
    <property type="match status" value="1"/>
</dbReference>